<feature type="region of interest" description="Disordered" evidence="1">
    <location>
        <begin position="33"/>
        <end position="80"/>
    </location>
</feature>
<dbReference type="AlphaFoldDB" id="A0A4U7B8C0"/>
<organism evidence="2 3">
    <name type="scientific">Elsinoe australis</name>
    <dbReference type="NCBI Taxonomy" id="40998"/>
    <lineage>
        <taxon>Eukaryota</taxon>
        <taxon>Fungi</taxon>
        <taxon>Dikarya</taxon>
        <taxon>Ascomycota</taxon>
        <taxon>Pezizomycotina</taxon>
        <taxon>Dothideomycetes</taxon>
        <taxon>Dothideomycetidae</taxon>
        <taxon>Myriangiales</taxon>
        <taxon>Elsinoaceae</taxon>
        <taxon>Elsinoe</taxon>
    </lineage>
</organism>
<name>A0A4U7B8C0_9PEZI</name>
<comment type="caution">
    <text evidence="2">The sequence shown here is derived from an EMBL/GenBank/DDBJ whole genome shotgun (WGS) entry which is preliminary data.</text>
</comment>
<accession>A0A4U7B8C0</accession>
<evidence type="ECO:0000256" key="1">
    <source>
        <dbReference type="SAM" id="MobiDB-lite"/>
    </source>
</evidence>
<sequence>MSLSPITDRITETRSSYFPCLLGRRVMTTIESYSQTSPEKAGPSGDTVDTHKTSPPTAPLSPLPLDDVDPTAVPQNPDSSELSKFLEDRQLLNDAIIYQLLSTFRPQAHTFRIVHPAAVVTDEDIGRVGCSMPRILKDPRPESLIVPMH</sequence>
<dbReference type="Proteomes" id="UP000308133">
    <property type="component" value="Unassembled WGS sequence"/>
</dbReference>
<dbReference type="EMBL" id="PTQR01000018">
    <property type="protein sequence ID" value="TKX26055.1"/>
    <property type="molecule type" value="Genomic_DNA"/>
</dbReference>
<evidence type="ECO:0000313" key="2">
    <source>
        <dbReference type="EMBL" id="TKX26055.1"/>
    </source>
</evidence>
<protein>
    <submittedName>
        <fullName evidence="2">Uncharacterized protein</fullName>
    </submittedName>
</protein>
<evidence type="ECO:0000313" key="3">
    <source>
        <dbReference type="Proteomes" id="UP000308133"/>
    </source>
</evidence>
<reference evidence="2 3" key="1">
    <citation type="submission" date="2018-02" db="EMBL/GenBank/DDBJ databases">
        <title>Draft genome sequences of Elsinoe sp., causing black scab on jojoba.</title>
        <authorList>
            <person name="Stodart B."/>
            <person name="Jeffress S."/>
            <person name="Ash G."/>
            <person name="Arun Chinnappa K."/>
        </authorList>
    </citation>
    <scope>NUCLEOTIDE SEQUENCE [LARGE SCALE GENOMIC DNA]</scope>
    <source>
        <strain evidence="2 3">Hillstone_2</strain>
    </source>
</reference>
<gene>
    <name evidence="2" type="ORF">C1H76_1671</name>
</gene>
<proteinExistence type="predicted"/>